<dbReference type="InterPro" id="IPR013525">
    <property type="entry name" value="ABC2_TM"/>
</dbReference>
<accession>A0AAW1IYP1</accession>
<evidence type="ECO:0000313" key="12">
    <source>
        <dbReference type="Proteomes" id="UP001458880"/>
    </source>
</evidence>
<feature type="domain" description="ABC transporter" evidence="10">
    <location>
        <begin position="22"/>
        <end position="256"/>
    </location>
</feature>
<dbReference type="InterPro" id="IPR027417">
    <property type="entry name" value="P-loop_NTPase"/>
</dbReference>
<keyword evidence="4 9" id="KW-0812">Transmembrane</keyword>
<evidence type="ECO:0000256" key="3">
    <source>
        <dbReference type="ARBA" id="ARBA00022448"/>
    </source>
</evidence>
<dbReference type="SMART" id="SM00382">
    <property type="entry name" value="AAA"/>
    <property type="match status" value="1"/>
</dbReference>
<evidence type="ECO:0000313" key="11">
    <source>
        <dbReference type="EMBL" id="KAK9695463.1"/>
    </source>
</evidence>
<dbReference type="AlphaFoldDB" id="A0AAW1IYP1"/>
<dbReference type="InterPro" id="IPR043926">
    <property type="entry name" value="ABCG_dom"/>
</dbReference>
<dbReference type="PANTHER" id="PTHR48041">
    <property type="entry name" value="ABC TRANSPORTER G FAMILY MEMBER 28"/>
    <property type="match status" value="1"/>
</dbReference>
<dbReference type="Pfam" id="PF19055">
    <property type="entry name" value="ABC2_membrane_7"/>
    <property type="match status" value="1"/>
</dbReference>
<keyword evidence="6" id="KW-0067">ATP-binding</keyword>
<dbReference type="GO" id="GO:0005886">
    <property type="term" value="C:plasma membrane"/>
    <property type="evidence" value="ECO:0007669"/>
    <property type="project" value="TreeGrafter"/>
</dbReference>
<dbReference type="InterPro" id="IPR003593">
    <property type="entry name" value="AAA+_ATPase"/>
</dbReference>
<dbReference type="Gene3D" id="3.40.50.300">
    <property type="entry name" value="P-loop containing nucleotide triphosphate hydrolases"/>
    <property type="match status" value="1"/>
</dbReference>
<dbReference type="GO" id="GO:0005524">
    <property type="term" value="F:ATP binding"/>
    <property type="evidence" value="ECO:0007669"/>
    <property type="project" value="UniProtKB-KW"/>
</dbReference>
<comment type="similarity">
    <text evidence="2">Belongs to the ABC transporter superfamily. ABCG family. Eye pigment precursor importer (TC 3.A.1.204) subfamily.</text>
</comment>
<dbReference type="Proteomes" id="UP001458880">
    <property type="component" value="Unassembled WGS sequence"/>
</dbReference>
<evidence type="ECO:0000256" key="4">
    <source>
        <dbReference type="ARBA" id="ARBA00022692"/>
    </source>
</evidence>
<dbReference type="InterPro" id="IPR017871">
    <property type="entry name" value="ABC_transporter-like_CS"/>
</dbReference>
<evidence type="ECO:0000256" key="8">
    <source>
        <dbReference type="ARBA" id="ARBA00023136"/>
    </source>
</evidence>
<feature type="transmembrane region" description="Helical" evidence="9">
    <location>
        <begin position="504"/>
        <end position="525"/>
    </location>
</feature>
<evidence type="ECO:0000256" key="1">
    <source>
        <dbReference type="ARBA" id="ARBA00004141"/>
    </source>
</evidence>
<evidence type="ECO:0000259" key="10">
    <source>
        <dbReference type="PROSITE" id="PS50893"/>
    </source>
</evidence>
<keyword evidence="7 9" id="KW-1133">Transmembrane helix</keyword>
<keyword evidence="12" id="KW-1185">Reference proteome</keyword>
<feature type="transmembrane region" description="Helical" evidence="9">
    <location>
        <begin position="340"/>
        <end position="361"/>
    </location>
</feature>
<evidence type="ECO:0000256" key="6">
    <source>
        <dbReference type="ARBA" id="ARBA00022840"/>
    </source>
</evidence>
<proteinExistence type="inferred from homology"/>
<keyword evidence="8 9" id="KW-0472">Membrane</keyword>
<dbReference type="PANTHER" id="PTHR48041:SF105">
    <property type="entry name" value="FI02074P"/>
    <property type="match status" value="1"/>
</dbReference>
<keyword evidence="5" id="KW-0547">Nucleotide-binding</keyword>
<evidence type="ECO:0000256" key="5">
    <source>
        <dbReference type="ARBA" id="ARBA00022741"/>
    </source>
</evidence>
<feature type="transmembrane region" description="Helical" evidence="9">
    <location>
        <begin position="438"/>
        <end position="464"/>
    </location>
</feature>
<dbReference type="InterPro" id="IPR050352">
    <property type="entry name" value="ABCG_transporters"/>
</dbReference>
<organism evidence="11 12">
    <name type="scientific">Popillia japonica</name>
    <name type="common">Japanese beetle</name>
    <dbReference type="NCBI Taxonomy" id="7064"/>
    <lineage>
        <taxon>Eukaryota</taxon>
        <taxon>Metazoa</taxon>
        <taxon>Ecdysozoa</taxon>
        <taxon>Arthropoda</taxon>
        <taxon>Hexapoda</taxon>
        <taxon>Insecta</taxon>
        <taxon>Pterygota</taxon>
        <taxon>Neoptera</taxon>
        <taxon>Endopterygota</taxon>
        <taxon>Coleoptera</taxon>
        <taxon>Polyphaga</taxon>
        <taxon>Scarabaeiformia</taxon>
        <taxon>Scarabaeidae</taxon>
        <taxon>Rutelinae</taxon>
        <taxon>Popillia</taxon>
    </lineage>
</organism>
<protein>
    <submittedName>
        <fullName evidence="11">ABC-2 type transporter</fullName>
    </submittedName>
</protein>
<dbReference type="PROSITE" id="PS00211">
    <property type="entry name" value="ABC_TRANSPORTER_1"/>
    <property type="match status" value="1"/>
</dbReference>
<dbReference type="Pfam" id="PF00005">
    <property type="entry name" value="ABC_tran"/>
    <property type="match status" value="1"/>
</dbReference>
<comment type="subcellular location">
    <subcellularLocation>
        <location evidence="1">Membrane</location>
        <topology evidence="1">Multi-pass membrane protein</topology>
    </subcellularLocation>
</comment>
<name>A0AAW1IYP1_POPJA</name>
<keyword evidence="3" id="KW-0813">Transport</keyword>
<dbReference type="FunFam" id="3.40.50.300:FF:001077">
    <property type="entry name" value="Uncharacterized protein, isoform A"/>
    <property type="match status" value="1"/>
</dbReference>
<evidence type="ECO:0000256" key="2">
    <source>
        <dbReference type="ARBA" id="ARBA00005814"/>
    </source>
</evidence>
<evidence type="ECO:0000256" key="9">
    <source>
        <dbReference type="SAM" id="Phobius"/>
    </source>
</evidence>
<feature type="transmembrane region" description="Helical" evidence="9">
    <location>
        <begin position="470"/>
        <end position="492"/>
    </location>
</feature>
<dbReference type="GO" id="GO:0016887">
    <property type="term" value="F:ATP hydrolysis activity"/>
    <property type="evidence" value="ECO:0007669"/>
    <property type="project" value="InterPro"/>
</dbReference>
<dbReference type="Pfam" id="PF01061">
    <property type="entry name" value="ABC2_membrane"/>
    <property type="match status" value="1"/>
</dbReference>
<sequence length="626" mass="69714">MMEIDKKTEGIIRNIKRPLIDIEFYDLCCNIGKKNILKSISGNFRSGSLTGILGSSGAGKTTLLNVLAGDNRSNVSSGSIHINGRPRIMSEFRKTACYIRQDDLIQPFLTVLESITIVAELKLGQNFSAAEKECLSSGILSLIGLGTSLDTRVEHLSGGQRKRLIIALELVNNPAILFLDEPTTGLDDVSVRNCIQLLKCLTLQGRTIICTLHQPSHSLLKLFDTVYFMSNGYCIYNGTAANLISFLSSAKFTCPKSYNPADYIIEIVHDQQSNVLELKSLIDNGRNQAYLQNSEVNEEDSGSLLGLKSSNMSSTLSTSFKTQFSALLRRNFLQLKRNKIALALHFGHNIICGIGVGLLFYQIGTKASLALLNLKFCVGVAIYFLYTHMMAPILLLEIDCCPEHRIVKIKFVQFVDPSEVKLLEREYFNQWYNLKSYFVAYTVTLLPVIITTSLIFVLFTYFLTGQPLELYRFTGFALISILTAITSQGFGYTIGTLFNPTRGACVGSAASIPLVLLGIHGVGYGDSLEAFIEFLMSTSYPRHAITGLATAIYKDRGRFQCDDEFCIFGDSEFLLMKLGMGKHRFTTEAVILFAFFVFYRILSYIFLKIRVSTSCKLIHTGKLFKL</sequence>
<feature type="transmembrane region" description="Helical" evidence="9">
    <location>
        <begin position="589"/>
        <end position="607"/>
    </location>
</feature>
<comment type="caution">
    <text evidence="11">The sequence shown here is derived from an EMBL/GenBank/DDBJ whole genome shotgun (WGS) entry which is preliminary data.</text>
</comment>
<dbReference type="GO" id="GO:0140359">
    <property type="term" value="F:ABC-type transporter activity"/>
    <property type="evidence" value="ECO:0007669"/>
    <property type="project" value="InterPro"/>
</dbReference>
<dbReference type="InterPro" id="IPR003439">
    <property type="entry name" value="ABC_transporter-like_ATP-bd"/>
</dbReference>
<evidence type="ECO:0000256" key="7">
    <source>
        <dbReference type="ARBA" id="ARBA00022989"/>
    </source>
</evidence>
<reference evidence="11 12" key="1">
    <citation type="journal article" date="2024" name="BMC Genomics">
        <title>De novo assembly and annotation of Popillia japonica's genome with initial clues to its potential as an invasive pest.</title>
        <authorList>
            <person name="Cucini C."/>
            <person name="Boschi S."/>
            <person name="Funari R."/>
            <person name="Cardaioli E."/>
            <person name="Iannotti N."/>
            <person name="Marturano G."/>
            <person name="Paoli F."/>
            <person name="Bruttini M."/>
            <person name="Carapelli A."/>
            <person name="Frati F."/>
            <person name="Nardi F."/>
        </authorList>
    </citation>
    <scope>NUCLEOTIDE SEQUENCE [LARGE SCALE GENOMIC DNA]</scope>
    <source>
        <strain evidence="11">DMR45628</strain>
    </source>
</reference>
<dbReference type="PROSITE" id="PS50893">
    <property type="entry name" value="ABC_TRANSPORTER_2"/>
    <property type="match status" value="1"/>
</dbReference>
<dbReference type="SUPFAM" id="SSF52540">
    <property type="entry name" value="P-loop containing nucleoside triphosphate hydrolases"/>
    <property type="match status" value="1"/>
</dbReference>
<dbReference type="EMBL" id="JASPKY010000481">
    <property type="protein sequence ID" value="KAK9695463.1"/>
    <property type="molecule type" value="Genomic_DNA"/>
</dbReference>
<gene>
    <name evidence="11" type="ORF">QE152_g32563</name>
</gene>